<dbReference type="Pfam" id="PF13456">
    <property type="entry name" value="RVT_3"/>
    <property type="match status" value="1"/>
</dbReference>
<evidence type="ECO:0000259" key="1">
    <source>
        <dbReference type="Pfam" id="PF13456"/>
    </source>
</evidence>
<proteinExistence type="predicted"/>
<gene>
    <name evidence="2" type="ORF">PVK06_027501</name>
</gene>
<sequence length="83" mass="8638">MGIFLKLKGVLELLGFGVAYWMIKINADGGFSHNDRAGGIGVLCKSSEGSFFVGFGDTVSADSPKVVEGLALCKGAEVAAQKR</sequence>
<name>A0ABR0P3T5_GOSAR</name>
<comment type="caution">
    <text evidence="2">The sequence shown here is derived from an EMBL/GenBank/DDBJ whole genome shotgun (WGS) entry which is preliminary data.</text>
</comment>
<organism evidence="2 3">
    <name type="scientific">Gossypium arboreum</name>
    <name type="common">Tree cotton</name>
    <name type="synonym">Gossypium nanking</name>
    <dbReference type="NCBI Taxonomy" id="29729"/>
    <lineage>
        <taxon>Eukaryota</taxon>
        <taxon>Viridiplantae</taxon>
        <taxon>Streptophyta</taxon>
        <taxon>Embryophyta</taxon>
        <taxon>Tracheophyta</taxon>
        <taxon>Spermatophyta</taxon>
        <taxon>Magnoliopsida</taxon>
        <taxon>eudicotyledons</taxon>
        <taxon>Gunneridae</taxon>
        <taxon>Pentapetalae</taxon>
        <taxon>rosids</taxon>
        <taxon>malvids</taxon>
        <taxon>Malvales</taxon>
        <taxon>Malvaceae</taxon>
        <taxon>Malvoideae</taxon>
        <taxon>Gossypium</taxon>
    </lineage>
</organism>
<reference evidence="2 3" key="1">
    <citation type="submission" date="2023-03" db="EMBL/GenBank/DDBJ databases">
        <title>WGS of Gossypium arboreum.</title>
        <authorList>
            <person name="Yu D."/>
        </authorList>
    </citation>
    <scope>NUCLEOTIDE SEQUENCE [LARGE SCALE GENOMIC DNA]</scope>
    <source>
        <tissue evidence="2">Leaf</tissue>
    </source>
</reference>
<evidence type="ECO:0000313" key="3">
    <source>
        <dbReference type="Proteomes" id="UP001358586"/>
    </source>
</evidence>
<keyword evidence="3" id="KW-1185">Reference proteome</keyword>
<dbReference type="EMBL" id="JARKNE010000008">
    <property type="protein sequence ID" value="KAK5812096.1"/>
    <property type="molecule type" value="Genomic_DNA"/>
</dbReference>
<feature type="domain" description="RNase H type-1" evidence="1">
    <location>
        <begin position="26"/>
        <end position="81"/>
    </location>
</feature>
<dbReference type="InterPro" id="IPR002156">
    <property type="entry name" value="RNaseH_domain"/>
</dbReference>
<accession>A0ABR0P3T5</accession>
<evidence type="ECO:0000313" key="2">
    <source>
        <dbReference type="EMBL" id="KAK5812096.1"/>
    </source>
</evidence>
<protein>
    <recommendedName>
        <fullName evidence="1">RNase H type-1 domain-containing protein</fullName>
    </recommendedName>
</protein>
<dbReference type="Proteomes" id="UP001358586">
    <property type="component" value="Chromosome 8"/>
</dbReference>